<dbReference type="InterPro" id="IPR027417">
    <property type="entry name" value="P-loop_NTPase"/>
</dbReference>
<dbReference type="Pfam" id="PF01541">
    <property type="entry name" value="GIY-YIG"/>
    <property type="match status" value="1"/>
</dbReference>
<dbReference type="InterPro" id="IPR018647">
    <property type="entry name" value="SLFN_3-like_DNA/RNA_helicase"/>
</dbReference>
<dbReference type="Pfam" id="PF09848">
    <property type="entry name" value="SLFN-g3_helicase"/>
    <property type="match status" value="1"/>
</dbReference>
<proteinExistence type="predicted"/>
<dbReference type="GO" id="GO:0004527">
    <property type="term" value="F:exonuclease activity"/>
    <property type="evidence" value="ECO:0007669"/>
    <property type="project" value="UniProtKB-KW"/>
</dbReference>
<dbReference type="CDD" id="cd10439">
    <property type="entry name" value="GIY-YIG_COG3410"/>
    <property type="match status" value="1"/>
</dbReference>
<dbReference type="Proteomes" id="UP000093267">
    <property type="component" value="Chromosome"/>
</dbReference>
<protein>
    <submittedName>
        <fullName evidence="2">ATP-dependent exonuclease</fullName>
    </submittedName>
</protein>
<organism evidence="2 3">
    <name type="scientific">Secundilactobacillus paracollinoides</name>
    <dbReference type="NCBI Taxonomy" id="240427"/>
    <lineage>
        <taxon>Bacteria</taxon>
        <taxon>Bacillati</taxon>
        <taxon>Bacillota</taxon>
        <taxon>Bacilli</taxon>
        <taxon>Lactobacillales</taxon>
        <taxon>Lactobacillaceae</taxon>
        <taxon>Secundilactobacillus</taxon>
    </lineage>
</organism>
<dbReference type="SUPFAM" id="SSF52540">
    <property type="entry name" value="P-loop containing nucleoside triphosphate hydrolases"/>
    <property type="match status" value="1"/>
</dbReference>
<accession>A0A1B2IYD8</accession>
<sequence>MSEDHIDAPIVKRIGYNAVDLWELSKKPDDHELLFDYPTVYLIYNRDKKGKYDVYVGETNDIKQRTRQHLIEDPKTREDWDELRISEDASMIIIGHNRFNKSLTLDIENKMMLYMSGITDVDRLNNRRENEQNKYFTDDIRDVIFSKIWRELRTVDNDLFPLERIIQDSAIFKASPFHKLTDEQNDAKNLILERVSEALIGNQTGQLILVEGEAGSGKTVLLSTIFYLMTQYSHNDEFPEFKNTRNFLLVNHDEQLKVYEDTIEKLGIRGDGEKIVSKPTTFINNHEPEDKVDVVLVDEAHLLWTQGKQSYRGKNQLRDIMARAKVTIAIFDPKQVLKTEEYLEAEQILALENHAYKQNNLIKLKNQLRINADDQTVDWIRAITDERVIKPMHKDSKGYDLRIFDDPVKMYHEIQKLNGDREKAGLSRLLATFDWPYKQKGHPDDSPYWMVNTGDLSLPWNLQLPVDESQSHLRKHLSWAEQSQTVDEVGSTYTIQGFDLNYAGVIIGPSVKYVDGKIVFDPELSENKNAVRNRTLSNGKKAQVSDELLANELNVLLTRGVNGLFIYAVDSDLNSRLHGEMMTKIRMVRNNE</sequence>
<reference evidence="2 3" key="1">
    <citation type="submission" date="2016-03" db="EMBL/GenBank/DDBJ databases">
        <title>Pediococcus and Lactobacillus from brewery environment - whole genome sequencing and assembly.</title>
        <authorList>
            <person name="Behr J."/>
            <person name="Geissler A.J."/>
            <person name="Vogel R.F."/>
        </authorList>
    </citation>
    <scope>NUCLEOTIDE SEQUENCE [LARGE SCALE GENOMIC DNA]</scope>
    <source>
        <strain evidence="2 3">TMW 1.1995</strain>
    </source>
</reference>
<evidence type="ECO:0000313" key="2">
    <source>
        <dbReference type="EMBL" id="ANZ67018.1"/>
    </source>
</evidence>
<keyword evidence="2" id="KW-0269">Exonuclease</keyword>
<dbReference type="InterPro" id="IPR000305">
    <property type="entry name" value="GIY-YIG_endonuc"/>
</dbReference>
<dbReference type="PROSITE" id="PS50164">
    <property type="entry name" value="GIY_YIG"/>
    <property type="match status" value="1"/>
</dbReference>
<feature type="domain" description="GIY-YIG" evidence="1">
    <location>
        <begin position="36"/>
        <end position="127"/>
    </location>
</feature>
<gene>
    <name evidence="2" type="ORF">AYR63_07660</name>
</gene>
<evidence type="ECO:0000259" key="1">
    <source>
        <dbReference type="PROSITE" id="PS50164"/>
    </source>
</evidence>
<dbReference type="Gene3D" id="3.40.50.300">
    <property type="entry name" value="P-loop containing nucleotide triphosphate hydrolases"/>
    <property type="match status" value="1"/>
</dbReference>
<name>A0A1B2IYD8_9LACO</name>
<dbReference type="EMBL" id="CP014924">
    <property type="protein sequence ID" value="ANZ67018.1"/>
    <property type="molecule type" value="Genomic_DNA"/>
</dbReference>
<dbReference type="AlphaFoldDB" id="A0A1B2IYD8"/>
<keyword evidence="3" id="KW-1185">Reference proteome</keyword>
<keyword evidence="2" id="KW-0540">Nuclease</keyword>
<dbReference type="SMART" id="SM00382">
    <property type="entry name" value="AAA"/>
    <property type="match status" value="1"/>
</dbReference>
<evidence type="ECO:0000313" key="3">
    <source>
        <dbReference type="Proteomes" id="UP000093267"/>
    </source>
</evidence>
<keyword evidence="2" id="KW-0378">Hydrolase</keyword>
<dbReference type="OrthoDB" id="3193269at2"/>
<dbReference type="InterPro" id="IPR003593">
    <property type="entry name" value="AAA+_ATPase"/>
</dbReference>
<dbReference type="RefSeq" id="WP_065902285.1">
    <property type="nucleotide sequence ID" value="NZ_CP014912.1"/>
</dbReference>